<evidence type="ECO:0000256" key="6">
    <source>
        <dbReference type="ARBA" id="ARBA00023136"/>
    </source>
</evidence>
<dbReference type="GO" id="GO:0022857">
    <property type="term" value="F:transmembrane transporter activity"/>
    <property type="evidence" value="ECO:0007669"/>
    <property type="project" value="TreeGrafter"/>
</dbReference>
<dbReference type="EMBL" id="BDJL01000093">
    <property type="protein sequence ID" value="GAV25846.1"/>
    <property type="molecule type" value="Genomic_DNA"/>
</dbReference>
<feature type="transmembrane region" description="Helical" evidence="7">
    <location>
        <begin position="244"/>
        <end position="263"/>
    </location>
</feature>
<feature type="transmembrane region" description="Helical" evidence="7">
    <location>
        <begin position="143"/>
        <end position="166"/>
    </location>
</feature>
<feature type="transmembrane region" description="Helical" evidence="7">
    <location>
        <begin position="98"/>
        <end position="131"/>
    </location>
</feature>
<comment type="subcellular location">
    <subcellularLocation>
        <location evidence="1">Cell inner membrane</location>
        <topology evidence="1">Multi-pass membrane protein</topology>
    </subcellularLocation>
</comment>
<evidence type="ECO:0000313" key="9">
    <source>
        <dbReference type="EMBL" id="GAV25846.1"/>
    </source>
</evidence>
<feature type="transmembrane region" description="Helical" evidence="7">
    <location>
        <begin position="218"/>
        <end position="238"/>
    </location>
</feature>
<evidence type="ECO:0000256" key="5">
    <source>
        <dbReference type="ARBA" id="ARBA00022989"/>
    </source>
</evidence>
<dbReference type="AlphaFoldDB" id="A0A1L8D3R4"/>
<dbReference type="InterPro" id="IPR004681">
    <property type="entry name" value="TRAP_DctM"/>
</dbReference>
<feature type="domain" description="TRAP C4-dicarboxylate transport system permease DctM subunit" evidence="8">
    <location>
        <begin position="11"/>
        <end position="419"/>
    </location>
</feature>
<keyword evidence="6 7" id="KW-0472">Membrane</keyword>
<dbReference type="PANTHER" id="PTHR33362:SF5">
    <property type="entry name" value="C4-DICARBOXYLATE TRAP TRANSPORTER LARGE PERMEASE PROTEIN DCTM"/>
    <property type="match status" value="1"/>
</dbReference>
<dbReference type="InterPro" id="IPR010656">
    <property type="entry name" value="DctM"/>
</dbReference>
<evidence type="ECO:0000259" key="8">
    <source>
        <dbReference type="Pfam" id="PF06808"/>
    </source>
</evidence>
<dbReference type="OrthoDB" id="9772674at2"/>
<feature type="transmembrane region" description="Helical" evidence="7">
    <location>
        <begin position="317"/>
        <end position="346"/>
    </location>
</feature>
<accession>A0A1L8D3R4</accession>
<keyword evidence="2" id="KW-1003">Cell membrane</keyword>
<protein>
    <submittedName>
        <fullName evidence="9">C4-dicarboxylate ABC transporter permease</fullName>
    </submittedName>
</protein>
<feature type="transmembrane region" description="Helical" evidence="7">
    <location>
        <begin position="60"/>
        <end position="78"/>
    </location>
</feature>
<evidence type="ECO:0000256" key="2">
    <source>
        <dbReference type="ARBA" id="ARBA00022475"/>
    </source>
</evidence>
<feature type="transmembrane region" description="Helical" evidence="7">
    <location>
        <begin position="358"/>
        <end position="380"/>
    </location>
</feature>
<dbReference type="STRING" id="661089.ciss_17790"/>
<evidence type="ECO:0000256" key="1">
    <source>
        <dbReference type="ARBA" id="ARBA00004429"/>
    </source>
</evidence>
<evidence type="ECO:0000313" key="10">
    <source>
        <dbReference type="Proteomes" id="UP000187338"/>
    </source>
</evidence>
<feature type="transmembrane region" description="Helical" evidence="7">
    <location>
        <begin position="400"/>
        <end position="424"/>
    </location>
</feature>
<keyword evidence="5 7" id="KW-1133">Transmembrane helix</keyword>
<feature type="transmembrane region" description="Helical" evidence="7">
    <location>
        <begin position="178"/>
        <end position="197"/>
    </location>
</feature>
<feature type="transmembrane region" description="Helical" evidence="7">
    <location>
        <begin position="6"/>
        <end position="39"/>
    </location>
</feature>
<dbReference type="Proteomes" id="UP000187338">
    <property type="component" value="Unassembled WGS sequence"/>
</dbReference>
<evidence type="ECO:0000256" key="7">
    <source>
        <dbReference type="SAM" id="Phobius"/>
    </source>
</evidence>
<evidence type="ECO:0000256" key="4">
    <source>
        <dbReference type="ARBA" id="ARBA00022692"/>
    </source>
</evidence>
<reference evidence="10" key="1">
    <citation type="submission" date="2016-12" db="EMBL/GenBank/DDBJ databases">
        <title>Draft Genome Sequences od Carboxydothermus pertinax and islandicus, Hydrogenogenic Carboxydotrophic Bacteria.</title>
        <authorList>
            <person name="Fukuyama Y."/>
            <person name="Ohmae K."/>
            <person name="Yoneda Y."/>
            <person name="Yoshida T."/>
            <person name="Sako Y."/>
        </authorList>
    </citation>
    <scope>NUCLEOTIDE SEQUENCE [LARGE SCALE GENOMIC DNA]</scope>
    <source>
        <strain evidence="10">SET</strain>
    </source>
</reference>
<dbReference type="Pfam" id="PF06808">
    <property type="entry name" value="DctM"/>
    <property type="match status" value="1"/>
</dbReference>
<dbReference type="PIRSF" id="PIRSF006066">
    <property type="entry name" value="HI0050"/>
    <property type="match status" value="1"/>
</dbReference>
<evidence type="ECO:0000256" key="3">
    <source>
        <dbReference type="ARBA" id="ARBA00022519"/>
    </source>
</evidence>
<dbReference type="NCBIfam" id="TIGR00786">
    <property type="entry name" value="dctM"/>
    <property type="match status" value="1"/>
</dbReference>
<name>A0A1L8D3R4_9THEO</name>
<keyword evidence="10" id="KW-1185">Reference proteome</keyword>
<organism evidence="9 10">
    <name type="scientific">Carboxydothermus islandicus</name>
    <dbReference type="NCBI Taxonomy" id="661089"/>
    <lineage>
        <taxon>Bacteria</taxon>
        <taxon>Bacillati</taxon>
        <taxon>Bacillota</taxon>
        <taxon>Clostridia</taxon>
        <taxon>Thermoanaerobacterales</taxon>
        <taxon>Thermoanaerobacteraceae</taxon>
        <taxon>Carboxydothermus</taxon>
    </lineage>
</organism>
<proteinExistence type="predicted"/>
<comment type="caution">
    <text evidence="9">The sequence shown here is derived from an EMBL/GenBank/DDBJ whole genome shotgun (WGS) entry which is preliminary data.</text>
</comment>
<keyword evidence="3" id="KW-0997">Cell inner membrane</keyword>
<feature type="transmembrane region" description="Helical" evidence="7">
    <location>
        <begin position="275"/>
        <end position="297"/>
    </location>
</feature>
<sequence length="431" mass="46518">MDVGTLTLLLFAIFILLFLLNVPIAISLGTAAVIILYLSGKFTLYFIVQRMFASLLSPPLIAIPAFVAAGVIMSRGGIARYLIEALKAWIGHLPGGMSVVTVLACAFFAAISGSSPATAAAIGSIMLPALLESGYPKRYSMGLIAAAGTLGILIPPSVTLVIYGITAEESIGKLFMGGLLPGLFLAGVLVLSAIIYAKRGNFKGAEKADWATRVKATVKALPGMFLPVFILGSIYSGIVTPTEAAVLSLFYALFVSIFIYRELKLQDIRGILVDTINTVSMIYLVIAAAMVFSLFIVTNQIPNIVGEWIKNAHLTKFTFFLATNLMFFIMGTFLEAVSITLITLPILLPMIKHLGIDLIQFAIVMTVNMELAMITPPVGLNLFVVSNMAKEKLEEVVKGVLPFIVIMILVMILLMVWPDISLYIPRVLMKD</sequence>
<gene>
    <name evidence="9" type="ORF">ciss_17790</name>
</gene>
<dbReference type="RefSeq" id="WP_075866055.1">
    <property type="nucleotide sequence ID" value="NZ_BDJL01000093.1"/>
</dbReference>
<dbReference type="PANTHER" id="PTHR33362">
    <property type="entry name" value="SIALIC ACID TRAP TRANSPORTER PERMEASE PROTEIN SIAT-RELATED"/>
    <property type="match status" value="1"/>
</dbReference>
<dbReference type="GO" id="GO:0005886">
    <property type="term" value="C:plasma membrane"/>
    <property type="evidence" value="ECO:0007669"/>
    <property type="project" value="UniProtKB-SubCell"/>
</dbReference>
<keyword evidence="4 7" id="KW-0812">Transmembrane</keyword>